<feature type="chain" id="PRO_5031257071" evidence="1">
    <location>
        <begin position="20"/>
        <end position="47"/>
    </location>
</feature>
<comment type="caution">
    <text evidence="2">The sequence shown here is derived from an EMBL/GenBank/DDBJ whole genome shotgun (WGS) entry which is preliminary data.</text>
</comment>
<keyword evidence="3" id="KW-1185">Reference proteome</keyword>
<reference evidence="2 3" key="1">
    <citation type="submission" date="2020-08" db="EMBL/GenBank/DDBJ databases">
        <title>Genomic Encyclopedia of Type Strains, Phase III (KMG-III): the genomes of soil and plant-associated and newly described type strains.</title>
        <authorList>
            <person name="Whitman W."/>
        </authorList>
    </citation>
    <scope>NUCLEOTIDE SEQUENCE [LARGE SCALE GENOMIC DNA]</scope>
    <source>
        <strain evidence="2 3">CECT 8075</strain>
    </source>
</reference>
<dbReference type="PROSITE" id="PS51257">
    <property type="entry name" value="PROKAR_LIPOPROTEIN"/>
    <property type="match status" value="1"/>
</dbReference>
<dbReference type="AlphaFoldDB" id="A0A7W5DZM5"/>
<name>A0A7W5DZM5_9BACT</name>
<evidence type="ECO:0000313" key="3">
    <source>
        <dbReference type="Proteomes" id="UP000536179"/>
    </source>
</evidence>
<protein>
    <submittedName>
        <fullName evidence="2">Uncharacterized protein YceK</fullName>
    </submittedName>
</protein>
<dbReference type="EMBL" id="JACHXU010000010">
    <property type="protein sequence ID" value="MBB3207395.1"/>
    <property type="molecule type" value="Genomic_DNA"/>
</dbReference>
<organism evidence="2 3">
    <name type="scientific">Aporhodopirellula rubra</name>
    <dbReference type="NCBI Taxonomy" id="980271"/>
    <lineage>
        <taxon>Bacteria</taxon>
        <taxon>Pseudomonadati</taxon>
        <taxon>Planctomycetota</taxon>
        <taxon>Planctomycetia</taxon>
        <taxon>Pirellulales</taxon>
        <taxon>Pirellulaceae</taxon>
        <taxon>Aporhodopirellula</taxon>
    </lineage>
</organism>
<sequence length="47" mass="5271">MKKLVYILMLACLVAGGCAAVRDMLSGGSDFDRSRQFWDQTSDNPFR</sequence>
<dbReference type="Proteomes" id="UP000536179">
    <property type="component" value="Unassembled WGS sequence"/>
</dbReference>
<dbReference type="RefSeq" id="WP_184305736.1">
    <property type="nucleotide sequence ID" value="NZ_JACHXU010000010.1"/>
</dbReference>
<evidence type="ECO:0000256" key="1">
    <source>
        <dbReference type="SAM" id="SignalP"/>
    </source>
</evidence>
<evidence type="ECO:0000313" key="2">
    <source>
        <dbReference type="EMBL" id="MBB3207395.1"/>
    </source>
</evidence>
<gene>
    <name evidence="2" type="ORF">FHS27_003216</name>
</gene>
<proteinExistence type="predicted"/>
<keyword evidence="1" id="KW-0732">Signal</keyword>
<feature type="signal peptide" evidence="1">
    <location>
        <begin position="1"/>
        <end position="19"/>
    </location>
</feature>
<accession>A0A7W5DZM5</accession>